<dbReference type="CDD" id="cd18793">
    <property type="entry name" value="SF2_C_SNF"/>
    <property type="match status" value="1"/>
</dbReference>
<dbReference type="InterPro" id="IPR001650">
    <property type="entry name" value="Helicase_C-like"/>
</dbReference>
<name>C1A4S0_GEMAT</name>
<dbReference type="eggNOG" id="COG0553">
    <property type="taxonomic scope" value="Bacteria"/>
</dbReference>
<dbReference type="KEGG" id="gau:GAU_0188"/>
<evidence type="ECO:0000259" key="2">
    <source>
        <dbReference type="PROSITE" id="PS51192"/>
    </source>
</evidence>
<dbReference type="InterPro" id="IPR014001">
    <property type="entry name" value="Helicase_ATP-bd"/>
</dbReference>
<dbReference type="STRING" id="379066.GAU_0188"/>
<sequence>MKEAQANSEPNTYWLSAAPGGLIVGKGQPAGSVSSPNLLLGANTDGELSTDIAILREQGLATDHEDGWRVSWPDWPLALDLGARSLIAHSTLCHLVLQIDRRSELGRSDFRYIVRWREGAHEVEVTRFGAYVRHEATNRVMHLDKRLLEIAEAIDHFNALTPAERSSRKNVWGTLASIAGNARELGARLDRHLDSNLVIVPPTIGLLIRGDENGNVSFLPRLPGEGDSEAFRLEFERALDIQDVMSVTLPDRRVARVLLSEPQREVLRRMRKVRHLPVADVGELLDDPSPIFDGVFDAIDLADISREYGIRVIGIGSLTLPTDVRPVGGPSVFDRMQLSELVPTPQLPLAPPASESAGTGTQRSVVSIDVLEAETGSVHTVRLSGDEAVRRLQGQVRACLADGAEHFLHEGVAIKAEPELVAALDRHISGPVPGREDDVGSVGRSGHLYLLINEHEDSLTPGLEVVPLPDGDVVEAPRSLPLALHDSIKLKSHQLDGVQWLSTCRGMPGRRGAVLADDMGLGKTLQVLVHIALLLESGTALDGLGSDRNGPWRPVLIVAPLLLVESGVWTEEMRSRFANSGRVFEPYVVLRDEGIRKVMHNSGERDYLGKPVLDPAKLMAHKVVITTYETMMAYQHSLAQLVGGRPMWSLVVFDEAQEVKSPKTKQSIAAKALDARFKLAATGTPVETRLRDLWNILDTVEPGRLGTQRAFVTAYERPAMKPNRGSERQAALDALRVAIRYERPGALLIRRDKRILSDLPERIEHRVKCTMTPVEEEIMGRIRADLGSTAGRRQPLAALQRLHLCTQHPVLAGAATGHDVDALIATSARLAQLLKLLREIQVQSEKVLIFARSVDSQRLLARVIAQSLGTQVDIVNGQTGVTGGRATSGTVRREILSRFRATPGFAAIVLSPFVAGVGLTLTEANHVVHYGRWWNPAIENQATDRAHRIGQTKPVHVYYLLGTYRAPEQRSFDEALDDLLRERRDLAHDFLSPVTEDANAELLIQRLGSSARPISLVARMEPTTVSEAAAMLLSLARSRDESAVWLDAEGMYGAHALVARQGVVLVARIVQVDSVEEQQLLLSAQRAWQDALGVRTEGLMLACHGSVDINTKTWKALRLELDSQSSVDPDYLLTPYRSVHDVRERLLRHI</sequence>
<feature type="domain" description="Helicase ATP-binding" evidence="2">
    <location>
        <begin position="504"/>
        <end position="703"/>
    </location>
</feature>
<dbReference type="SMART" id="SM00490">
    <property type="entry name" value="HELICc"/>
    <property type="match status" value="1"/>
</dbReference>
<dbReference type="Gene3D" id="3.40.50.10810">
    <property type="entry name" value="Tandem AAA-ATPase domain"/>
    <property type="match status" value="1"/>
</dbReference>
<dbReference type="GO" id="GO:0005524">
    <property type="term" value="F:ATP binding"/>
    <property type="evidence" value="ECO:0007669"/>
    <property type="project" value="InterPro"/>
</dbReference>
<dbReference type="Pfam" id="PF00176">
    <property type="entry name" value="SNF2-rel_dom"/>
    <property type="match status" value="1"/>
</dbReference>
<dbReference type="SUPFAM" id="SSF52540">
    <property type="entry name" value="P-loop containing nucleoside triphosphate hydrolases"/>
    <property type="match status" value="2"/>
</dbReference>
<keyword evidence="4" id="KW-0547">Nucleotide-binding</keyword>
<organism evidence="4 5">
    <name type="scientific">Gemmatimonas aurantiaca (strain DSM 14586 / JCM 11422 / NBRC 100505 / T-27)</name>
    <dbReference type="NCBI Taxonomy" id="379066"/>
    <lineage>
        <taxon>Bacteria</taxon>
        <taxon>Pseudomonadati</taxon>
        <taxon>Gemmatimonadota</taxon>
        <taxon>Gemmatimonadia</taxon>
        <taxon>Gemmatimonadales</taxon>
        <taxon>Gemmatimonadaceae</taxon>
        <taxon>Gemmatimonas</taxon>
    </lineage>
</organism>
<dbReference type="EMBL" id="AP009153">
    <property type="protein sequence ID" value="BAH37230.1"/>
    <property type="molecule type" value="Genomic_DNA"/>
</dbReference>
<dbReference type="PROSITE" id="PS51194">
    <property type="entry name" value="HELICASE_CTER"/>
    <property type="match status" value="1"/>
</dbReference>
<dbReference type="PROSITE" id="PS51192">
    <property type="entry name" value="HELICASE_ATP_BIND_1"/>
    <property type="match status" value="1"/>
</dbReference>
<evidence type="ECO:0000259" key="3">
    <source>
        <dbReference type="PROSITE" id="PS51194"/>
    </source>
</evidence>
<keyword evidence="4" id="KW-0067">ATP-binding</keyword>
<dbReference type="GO" id="GO:0016787">
    <property type="term" value="F:hydrolase activity"/>
    <property type="evidence" value="ECO:0007669"/>
    <property type="project" value="UniProtKB-KW"/>
</dbReference>
<dbReference type="InterPro" id="IPR000330">
    <property type="entry name" value="SNF2_N"/>
</dbReference>
<keyword evidence="1" id="KW-0378">Hydrolase</keyword>
<dbReference type="Pfam" id="PF00271">
    <property type="entry name" value="Helicase_C"/>
    <property type="match status" value="1"/>
</dbReference>
<keyword evidence="5" id="KW-1185">Reference proteome</keyword>
<keyword evidence="4" id="KW-0347">Helicase</keyword>
<dbReference type="Proteomes" id="UP000002209">
    <property type="component" value="Chromosome"/>
</dbReference>
<dbReference type="GO" id="GO:0004386">
    <property type="term" value="F:helicase activity"/>
    <property type="evidence" value="ECO:0007669"/>
    <property type="project" value="UniProtKB-KW"/>
</dbReference>
<proteinExistence type="predicted"/>
<dbReference type="InterPro" id="IPR038718">
    <property type="entry name" value="SNF2-like_sf"/>
</dbReference>
<feature type="domain" description="Helicase C-terminal" evidence="3">
    <location>
        <begin position="832"/>
        <end position="999"/>
    </location>
</feature>
<evidence type="ECO:0000313" key="5">
    <source>
        <dbReference type="Proteomes" id="UP000002209"/>
    </source>
</evidence>
<dbReference type="HOGENOM" id="CLU_000315_21_6_0"/>
<dbReference type="PANTHER" id="PTHR45629:SF7">
    <property type="entry name" value="DNA EXCISION REPAIR PROTEIN ERCC-6-RELATED"/>
    <property type="match status" value="1"/>
</dbReference>
<accession>C1A4S0</accession>
<dbReference type="RefSeq" id="WP_012681678.1">
    <property type="nucleotide sequence ID" value="NC_012489.1"/>
</dbReference>
<dbReference type="Gene3D" id="3.40.50.300">
    <property type="entry name" value="P-loop containing nucleotide triphosphate hydrolases"/>
    <property type="match status" value="1"/>
</dbReference>
<dbReference type="InterPro" id="IPR027417">
    <property type="entry name" value="P-loop_NTPase"/>
</dbReference>
<gene>
    <name evidence="4" type="ordered locus">GAU_0188</name>
</gene>
<evidence type="ECO:0000256" key="1">
    <source>
        <dbReference type="ARBA" id="ARBA00022801"/>
    </source>
</evidence>
<dbReference type="InterPro" id="IPR049730">
    <property type="entry name" value="SNF2/RAD54-like_C"/>
</dbReference>
<dbReference type="InterPro" id="IPR050496">
    <property type="entry name" value="SNF2_RAD54_helicase_repair"/>
</dbReference>
<dbReference type="AlphaFoldDB" id="C1A4S0"/>
<dbReference type="SMART" id="SM00487">
    <property type="entry name" value="DEXDc"/>
    <property type="match status" value="1"/>
</dbReference>
<protein>
    <submittedName>
        <fullName evidence="4">Helicase</fullName>
    </submittedName>
</protein>
<dbReference type="PANTHER" id="PTHR45629">
    <property type="entry name" value="SNF2/RAD54 FAMILY MEMBER"/>
    <property type="match status" value="1"/>
</dbReference>
<reference evidence="5" key="1">
    <citation type="submission" date="2006-03" db="EMBL/GenBank/DDBJ databases">
        <title>Complete genome sequence of Gemmatimonas aurantiaca T-27 that represents a novel phylum Gemmatimonadetes.</title>
        <authorList>
            <person name="Takasaki K."/>
            <person name="Ichikawa N."/>
            <person name="Miura H."/>
            <person name="Matsushita S."/>
            <person name="Watanabe Y."/>
            <person name="Oguchi A."/>
            <person name="Ankai A."/>
            <person name="Yashiro I."/>
            <person name="Takahashi M."/>
            <person name="Terui Y."/>
            <person name="Fukui S."/>
            <person name="Yokoyama H."/>
            <person name="Tanikawa S."/>
            <person name="Hanada S."/>
            <person name="Kamagata Y."/>
            <person name="Fujita N."/>
        </authorList>
    </citation>
    <scope>NUCLEOTIDE SEQUENCE [LARGE SCALE GENOMIC DNA]</scope>
    <source>
        <strain evidence="5">T-27 / DSM 14586 / JCM 11422 / NBRC 100505</strain>
    </source>
</reference>
<evidence type="ECO:0000313" key="4">
    <source>
        <dbReference type="EMBL" id="BAH37230.1"/>
    </source>
</evidence>